<dbReference type="PROSITE" id="PS50021">
    <property type="entry name" value="CH"/>
    <property type="match status" value="1"/>
</dbReference>
<proteinExistence type="predicted"/>
<keyword evidence="8" id="KW-1185">Reference proteome</keyword>
<dbReference type="EMBL" id="JAMKFB020000020">
    <property type="protein sequence ID" value="KAL0164391.1"/>
    <property type="molecule type" value="Genomic_DNA"/>
</dbReference>
<dbReference type="PANTHER" id="PTHR47535">
    <property type="entry name" value="MUSCLE-SPECIFIC PROTEIN 300 KDA, ISOFORM G"/>
    <property type="match status" value="1"/>
</dbReference>
<evidence type="ECO:0000259" key="6">
    <source>
        <dbReference type="PROSITE" id="PS50021"/>
    </source>
</evidence>
<dbReference type="Gene3D" id="1.10.418.10">
    <property type="entry name" value="Calponin-like domain"/>
    <property type="match status" value="1"/>
</dbReference>
<gene>
    <name evidence="7" type="ORF">M9458_040144</name>
</gene>
<feature type="domain" description="Calponin-homology (CH)" evidence="6">
    <location>
        <begin position="1"/>
        <end position="58"/>
    </location>
</feature>
<evidence type="ECO:0000313" key="8">
    <source>
        <dbReference type="Proteomes" id="UP001529510"/>
    </source>
</evidence>
<keyword evidence="4" id="KW-1133">Transmembrane helix</keyword>
<evidence type="ECO:0000256" key="4">
    <source>
        <dbReference type="ARBA" id="ARBA00022989"/>
    </source>
</evidence>
<evidence type="ECO:0000256" key="3">
    <source>
        <dbReference type="ARBA" id="ARBA00022737"/>
    </source>
</evidence>
<evidence type="ECO:0000313" key="7">
    <source>
        <dbReference type="EMBL" id="KAL0164391.1"/>
    </source>
</evidence>
<dbReference type="Pfam" id="PF00307">
    <property type="entry name" value="CH"/>
    <property type="match status" value="1"/>
</dbReference>
<keyword evidence="2" id="KW-0812">Transmembrane</keyword>
<sequence length="58" mass="6552">DFKSSWRSGEVLLAILCSLRPDLVDLSQAQTSSHQENLERAFDLAEKELGIPRLLEPE</sequence>
<dbReference type="InterPro" id="IPR052403">
    <property type="entry name" value="LINC-complex_assoc"/>
</dbReference>
<evidence type="ECO:0000256" key="2">
    <source>
        <dbReference type="ARBA" id="ARBA00022692"/>
    </source>
</evidence>
<dbReference type="PANTHER" id="PTHR47535:SF9">
    <property type="entry name" value="CALPONIN-HOMOLOGY (CH) DOMAIN-CONTAINING PROTEIN"/>
    <property type="match status" value="1"/>
</dbReference>
<comment type="subcellular location">
    <subcellularLocation>
        <location evidence="1">Membrane</location>
    </subcellularLocation>
</comment>
<reference evidence="7 8" key="1">
    <citation type="submission" date="2024-05" db="EMBL/GenBank/DDBJ databases">
        <title>Genome sequencing and assembly of Indian major carp, Cirrhinus mrigala (Hamilton, 1822).</title>
        <authorList>
            <person name="Mohindra V."/>
            <person name="Chowdhury L.M."/>
            <person name="Lal K."/>
            <person name="Jena J.K."/>
        </authorList>
    </citation>
    <scope>NUCLEOTIDE SEQUENCE [LARGE SCALE GENOMIC DNA]</scope>
    <source>
        <strain evidence="7">CM1030</strain>
        <tissue evidence="7">Blood</tissue>
    </source>
</reference>
<accession>A0ABD0NTY9</accession>
<organism evidence="7 8">
    <name type="scientific">Cirrhinus mrigala</name>
    <name type="common">Mrigala</name>
    <dbReference type="NCBI Taxonomy" id="683832"/>
    <lineage>
        <taxon>Eukaryota</taxon>
        <taxon>Metazoa</taxon>
        <taxon>Chordata</taxon>
        <taxon>Craniata</taxon>
        <taxon>Vertebrata</taxon>
        <taxon>Euteleostomi</taxon>
        <taxon>Actinopterygii</taxon>
        <taxon>Neopterygii</taxon>
        <taxon>Teleostei</taxon>
        <taxon>Ostariophysi</taxon>
        <taxon>Cypriniformes</taxon>
        <taxon>Cyprinidae</taxon>
        <taxon>Labeoninae</taxon>
        <taxon>Labeonini</taxon>
        <taxon>Cirrhinus</taxon>
    </lineage>
</organism>
<comment type="caution">
    <text evidence="7">The sequence shown here is derived from an EMBL/GenBank/DDBJ whole genome shotgun (WGS) entry which is preliminary data.</text>
</comment>
<feature type="non-terminal residue" evidence="7">
    <location>
        <position position="1"/>
    </location>
</feature>
<feature type="non-terminal residue" evidence="7">
    <location>
        <position position="58"/>
    </location>
</feature>
<evidence type="ECO:0000256" key="5">
    <source>
        <dbReference type="ARBA" id="ARBA00023136"/>
    </source>
</evidence>
<keyword evidence="5" id="KW-0472">Membrane</keyword>
<protein>
    <recommendedName>
        <fullName evidence="6">Calponin-homology (CH) domain-containing protein</fullName>
    </recommendedName>
</protein>
<dbReference type="AlphaFoldDB" id="A0ABD0NTY9"/>
<dbReference type="Proteomes" id="UP001529510">
    <property type="component" value="Unassembled WGS sequence"/>
</dbReference>
<name>A0ABD0NTY9_CIRMR</name>
<dbReference type="InterPro" id="IPR001715">
    <property type="entry name" value="CH_dom"/>
</dbReference>
<dbReference type="SUPFAM" id="SSF47576">
    <property type="entry name" value="Calponin-homology domain, CH-domain"/>
    <property type="match status" value="1"/>
</dbReference>
<evidence type="ECO:0000256" key="1">
    <source>
        <dbReference type="ARBA" id="ARBA00004370"/>
    </source>
</evidence>
<keyword evidence="3" id="KW-0677">Repeat</keyword>
<dbReference type="InterPro" id="IPR036872">
    <property type="entry name" value="CH_dom_sf"/>
</dbReference>
<dbReference type="GO" id="GO:0016020">
    <property type="term" value="C:membrane"/>
    <property type="evidence" value="ECO:0007669"/>
    <property type="project" value="UniProtKB-SubCell"/>
</dbReference>